<dbReference type="GeneID" id="93769562"/>
<comment type="caution">
    <text evidence="17">The sequence shown here is derived from an EMBL/GenBank/DDBJ whole genome shotgun (WGS) entry which is preliminary data.</text>
</comment>
<feature type="binding site" evidence="13">
    <location>
        <position position="130"/>
    </location>
    <ligand>
        <name>NAD(+)</name>
        <dbReference type="ChEBI" id="CHEBI:57540"/>
    </ligand>
</feature>
<evidence type="ECO:0000313" key="17">
    <source>
        <dbReference type="EMBL" id="TQL35170.1"/>
    </source>
</evidence>
<dbReference type="AlphaFoldDB" id="A0A542XH71"/>
<dbReference type="InterPro" id="IPR036291">
    <property type="entry name" value="NAD(P)-bd_dom_sf"/>
</dbReference>
<evidence type="ECO:0000256" key="12">
    <source>
        <dbReference type="PIRSR" id="PIRSR018250-1"/>
    </source>
</evidence>
<dbReference type="Pfam" id="PF05222">
    <property type="entry name" value="AlaDh_PNT_N"/>
    <property type="match status" value="1"/>
</dbReference>
<organism evidence="17 18">
    <name type="scientific">Salinispora arenicola</name>
    <dbReference type="NCBI Taxonomy" id="168697"/>
    <lineage>
        <taxon>Bacteria</taxon>
        <taxon>Bacillati</taxon>
        <taxon>Actinomycetota</taxon>
        <taxon>Actinomycetes</taxon>
        <taxon>Micromonosporales</taxon>
        <taxon>Micromonosporaceae</taxon>
        <taxon>Salinispora</taxon>
    </lineage>
</organism>
<dbReference type="InterPro" id="IPR027281">
    <property type="entry name" value="Lys1"/>
</dbReference>
<dbReference type="InterPro" id="IPR007698">
    <property type="entry name" value="AlaDH/PNT_NAD(H)-bd"/>
</dbReference>
<dbReference type="CDD" id="cd12188">
    <property type="entry name" value="SDH"/>
    <property type="match status" value="1"/>
</dbReference>
<keyword evidence="8 13" id="KW-0520">NAD</keyword>
<keyword evidence="19" id="KW-1185">Reference proteome</keyword>
<reference evidence="16 19" key="2">
    <citation type="submission" date="2021-03" db="EMBL/GenBank/DDBJ databases">
        <title>Whole genome shotgun sequence of Salinispora arenicola NBRC 105043.</title>
        <authorList>
            <person name="Komaki H."/>
            <person name="Tamura T."/>
        </authorList>
    </citation>
    <scope>NUCLEOTIDE SEQUENCE [LARGE SCALE GENOMIC DNA]</scope>
    <source>
        <strain evidence="16 19">NBRC 105043</strain>
    </source>
</reference>
<sequence length="359" mass="39147">MQSPPHLWVRHETRTTERRAPLVPEDAARLVRQGVSITVEESPQRVFPIDQYLRAGCAWAPSGSWVEAPESAYVLGLKELPAQPRTLRHRHIFFGHAYKGQTGSGDLLARFTAGGGVLLDLEYLTDDSGRRLAAFGYWAGYLGAVLAVLHRREALDLPLQPRGRSQWDARLRASARSTTDRAVVIGALGRSGRGACDALVTAGIDPVRWDVEETRVLDRPALLGSDILVNTVLVTQPIPPFLTPADLDAPERHLSVVADVTCDVDSACNVLPVYDTVTDWDQPVRQLRAGDRGLDIIAVDNLPSLLPVEASVAFSAELWPQLLRLGTGDGAWVRCLRAFARAIGTSAVAETAKENAHVR</sequence>
<dbReference type="GO" id="GO:0004754">
    <property type="term" value="F:saccharopine dehydrogenase (NAD+, L-lysine-forming) activity"/>
    <property type="evidence" value="ECO:0007669"/>
    <property type="project" value="UniProtKB-EC"/>
</dbReference>
<evidence type="ECO:0000256" key="10">
    <source>
        <dbReference type="ARBA" id="ARBA00033228"/>
    </source>
</evidence>
<dbReference type="GO" id="GO:0019878">
    <property type="term" value="P:lysine biosynthetic process via aminoadipic acid"/>
    <property type="evidence" value="ECO:0007669"/>
    <property type="project" value="UniProtKB-UniPathway"/>
</dbReference>
<proteinExistence type="inferred from homology"/>
<evidence type="ECO:0000313" key="19">
    <source>
        <dbReference type="Proteomes" id="UP000677457"/>
    </source>
</evidence>
<name>A0A542XH71_SALAC</name>
<evidence type="ECO:0000256" key="6">
    <source>
        <dbReference type="ARBA" id="ARBA00022605"/>
    </source>
</evidence>
<dbReference type="PANTHER" id="PTHR11133">
    <property type="entry name" value="SACCHAROPINE DEHYDROGENASE"/>
    <property type="match status" value="1"/>
</dbReference>
<dbReference type="SMART" id="SM01002">
    <property type="entry name" value="AlaDh_PNT_C"/>
    <property type="match status" value="1"/>
</dbReference>
<dbReference type="Gene3D" id="3.40.50.720">
    <property type="entry name" value="NAD(P)-binding Rossmann-like Domain"/>
    <property type="match status" value="2"/>
</dbReference>
<dbReference type="SUPFAM" id="SSF52283">
    <property type="entry name" value="Formate/glycerate dehydrogenase catalytic domain-like"/>
    <property type="match status" value="1"/>
</dbReference>
<dbReference type="Proteomes" id="UP000677457">
    <property type="component" value="Unassembled WGS sequence"/>
</dbReference>
<dbReference type="OMA" id="YFFFSHT"/>
<dbReference type="PANTHER" id="PTHR11133:SF23">
    <property type="entry name" value="SACCHAROPINE DEHYDROGENASE [NAD(+), L-LYSINE-FORMING]"/>
    <property type="match status" value="1"/>
</dbReference>
<evidence type="ECO:0000313" key="16">
    <source>
        <dbReference type="EMBL" id="GIM86407.1"/>
    </source>
</evidence>
<dbReference type="UniPathway" id="UPA00033">
    <property type="reaction ID" value="UER00034"/>
</dbReference>
<feature type="active site" description="Proton acceptor" evidence="12">
    <location>
        <position position="78"/>
    </location>
</feature>
<comment type="pathway">
    <text evidence="1">Amino-acid biosynthesis; L-lysine biosynthesis via AAA pathway; L-lysine from L-alpha-aminoadipate (fungal route): step 3/3.</text>
</comment>
<dbReference type="InterPro" id="IPR051168">
    <property type="entry name" value="AASS"/>
</dbReference>
<dbReference type="SUPFAM" id="SSF51735">
    <property type="entry name" value="NAD(P)-binding Rossmann-fold domains"/>
    <property type="match status" value="1"/>
</dbReference>
<keyword evidence="9" id="KW-1015">Disulfide bond</keyword>
<dbReference type="PIRSF" id="PIRSF018250">
    <property type="entry name" value="Saccharopine_DH_Lys"/>
    <property type="match status" value="1"/>
</dbReference>
<evidence type="ECO:0000259" key="14">
    <source>
        <dbReference type="SMART" id="SM01002"/>
    </source>
</evidence>
<comment type="catalytic activity">
    <reaction evidence="11">
        <text>L-saccharopine + NAD(+) + H2O = L-lysine + 2-oxoglutarate + NADH + H(+)</text>
        <dbReference type="Rhea" id="RHEA:12440"/>
        <dbReference type="ChEBI" id="CHEBI:15377"/>
        <dbReference type="ChEBI" id="CHEBI:15378"/>
        <dbReference type="ChEBI" id="CHEBI:16810"/>
        <dbReference type="ChEBI" id="CHEBI:32551"/>
        <dbReference type="ChEBI" id="CHEBI:57540"/>
        <dbReference type="ChEBI" id="CHEBI:57945"/>
        <dbReference type="ChEBI" id="CHEBI:57951"/>
        <dbReference type="EC" id="1.5.1.7"/>
    </reaction>
</comment>
<dbReference type="Proteomes" id="UP000315983">
    <property type="component" value="Unassembled WGS sequence"/>
</dbReference>
<evidence type="ECO:0000256" key="1">
    <source>
        <dbReference type="ARBA" id="ARBA00004884"/>
    </source>
</evidence>
<evidence type="ECO:0000256" key="11">
    <source>
        <dbReference type="ARBA" id="ARBA00047860"/>
    </source>
</evidence>
<feature type="binding site" evidence="13">
    <location>
        <position position="260"/>
    </location>
    <ligand>
        <name>NAD(+)</name>
        <dbReference type="ChEBI" id="CHEBI:57540"/>
    </ligand>
</feature>
<evidence type="ECO:0000256" key="9">
    <source>
        <dbReference type="ARBA" id="ARBA00023157"/>
    </source>
</evidence>
<feature type="binding site" evidence="13">
    <location>
        <begin position="189"/>
        <end position="190"/>
    </location>
    <ligand>
        <name>NAD(+)</name>
        <dbReference type="ChEBI" id="CHEBI:57540"/>
    </ligand>
</feature>
<evidence type="ECO:0000256" key="2">
    <source>
        <dbReference type="ARBA" id="ARBA00005689"/>
    </source>
</evidence>
<evidence type="ECO:0000313" key="18">
    <source>
        <dbReference type="Proteomes" id="UP000315983"/>
    </source>
</evidence>
<dbReference type="EMBL" id="VFOL01000001">
    <property type="protein sequence ID" value="TQL35170.1"/>
    <property type="molecule type" value="Genomic_DNA"/>
</dbReference>
<evidence type="ECO:0000256" key="8">
    <source>
        <dbReference type="ARBA" id="ARBA00023027"/>
    </source>
</evidence>
<feature type="domain" description="Alanine dehydrogenase/pyridine nucleotide transhydrogenase N-terminal" evidence="15">
    <location>
        <begin position="8"/>
        <end position="142"/>
    </location>
</feature>
<keyword evidence="6" id="KW-0028">Amino-acid biosynthesis</keyword>
<gene>
    <name evidence="16" type="primary">sdh</name>
    <name evidence="17" type="ORF">FB564_0195</name>
    <name evidence="16" type="ORF">Sar04_31430</name>
</gene>
<accession>A0A542XH71</accession>
<feature type="binding site" evidence="13">
    <location>
        <position position="214"/>
    </location>
    <ligand>
        <name>NAD(+)</name>
        <dbReference type="ChEBI" id="CHEBI:57540"/>
    </ligand>
</feature>
<evidence type="ECO:0000256" key="7">
    <source>
        <dbReference type="ARBA" id="ARBA00023002"/>
    </source>
</evidence>
<dbReference type="SMART" id="SM01003">
    <property type="entry name" value="AlaDh_PNT_N"/>
    <property type="match status" value="1"/>
</dbReference>
<dbReference type="InterPro" id="IPR007886">
    <property type="entry name" value="AlaDH/PNT_N"/>
</dbReference>
<keyword evidence="7" id="KW-0560">Oxidoreductase</keyword>
<feature type="binding site" evidence="13">
    <location>
        <position position="210"/>
    </location>
    <ligand>
        <name>NAD(+)</name>
        <dbReference type="ChEBI" id="CHEBI:57540"/>
    </ligand>
</feature>
<dbReference type="RefSeq" id="WP_012181267.1">
    <property type="nucleotide sequence ID" value="NZ_BOQM01000023.1"/>
</dbReference>
<dbReference type="EC" id="1.5.1.7" evidence="4"/>
<evidence type="ECO:0000256" key="4">
    <source>
        <dbReference type="ARBA" id="ARBA00012847"/>
    </source>
</evidence>
<evidence type="ECO:0000259" key="15">
    <source>
        <dbReference type="SMART" id="SM01003"/>
    </source>
</evidence>
<protein>
    <recommendedName>
        <fullName evidence="5">Saccharopine dehydrogenase [NAD(+), L-lysine-forming]</fullName>
        <ecNumber evidence="4">1.5.1.7</ecNumber>
    </recommendedName>
    <alternativeName>
        <fullName evidence="10">Lysine--2-oxoglutarate reductase</fullName>
    </alternativeName>
</protein>
<feature type="active site" description="Proton donor" evidence="12">
    <location>
        <position position="96"/>
    </location>
</feature>
<dbReference type="EMBL" id="BOQM01000023">
    <property type="protein sequence ID" value="GIM86407.1"/>
    <property type="molecule type" value="Genomic_DNA"/>
</dbReference>
<evidence type="ECO:0000256" key="3">
    <source>
        <dbReference type="ARBA" id="ARBA00011245"/>
    </source>
</evidence>
<reference evidence="17 18" key="1">
    <citation type="submission" date="2019-06" db="EMBL/GenBank/DDBJ databases">
        <title>Sequencing the genomes of 1000 actinobacteria strains.</title>
        <authorList>
            <person name="Klenk H.-P."/>
        </authorList>
    </citation>
    <scope>NUCLEOTIDE SEQUENCE [LARGE SCALE GENOMIC DNA]</scope>
    <source>
        <strain evidence="17 18">DSM 44819</strain>
    </source>
</reference>
<evidence type="ECO:0000256" key="5">
    <source>
        <dbReference type="ARBA" id="ARBA00021221"/>
    </source>
</evidence>
<feature type="domain" description="Alanine dehydrogenase/pyridine nucleotide transhydrogenase NAD(H)-binding" evidence="14">
    <location>
        <begin position="171"/>
        <end position="298"/>
    </location>
</feature>
<evidence type="ECO:0000256" key="13">
    <source>
        <dbReference type="PIRSR" id="PIRSR018250-3"/>
    </source>
</evidence>
<comment type="similarity">
    <text evidence="2">Belongs to the AlaDH/PNT family.</text>
</comment>
<comment type="subunit">
    <text evidence="3">Monomer.</text>
</comment>
<dbReference type="GO" id="GO:0005737">
    <property type="term" value="C:cytoplasm"/>
    <property type="evidence" value="ECO:0007669"/>
    <property type="project" value="TreeGrafter"/>
</dbReference>